<sequence length="180" mass="20747">MSQLMSMMGDIKRQIGICIPSNTKDNPRREGKEQVKEIALRSSKVLSSPENPTQEVNKENIDDFHEEPLEADDEPELKEVVALVVETLEVDDRSLHVHLKGALEDVLVIVHFFIIPVDFVVLYFEEDREIPILLGDMALVRYDRWKHFSMILKDSTIVLLLQEFYASLRVQESKKAKGRT</sequence>
<evidence type="ECO:0000313" key="2">
    <source>
        <dbReference type="EMBL" id="MBA0726541.1"/>
    </source>
</evidence>
<organism evidence="2 3">
    <name type="scientific">Gossypium laxum</name>
    <dbReference type="NCBI Taxonomy" id="34288"/>
    <lineage>
        <taxon>Eukaryota</taxon>
        <taxon>Viridiplantae</taxon>
        <taxon>Streptophyta</taxon>
        <taxon>Embryophyta</taxon>
        <taxon>Tracheophyta</taxon>
        <taxon>Spermatophyta</taxon>
        <taxon>Magnoliopsida</taxon>
        <taxon>eudicotyledons</taxon>
        <taxon>Gunneridae</taxon>
        <taxon>Pentapetalae</taxon>
        <taxon>rosids</taxon>
        <taxon>malvids</taxon>
        <taxon>Malvales</taxon>
        <taxon>Malvaceae</taxon>
        <taxon>Malvoideae</taxon>
        <taxon>Gossypium</taxon>
    </lineage>
</organism>
<comment type="caution">
    <text evidence="2">The sequence shown here is derived from an EMBL/GenBank/DDBJ whole genome shotgun (WGS) entry which is preliminary data.</text>
</comment>
<dbReference type="EMBL" id="JABEZV010000012">
    <property type="protein sequence ID" value="MBA0726541.1"/>
    <property type="molecule type" value="Genomic_DNA"/>
</dbReference>
<evidence type="ECO:0000313" key="3">
    <source>
        <dbReference type="Proteomes" id="UP000593574"/>
    </source>
</evidence>
<reference evidence="2 3" key="1">
    <citation type="journal article" date="2019" name="Genome Biol. Evol.">
        <title>Insights into the evolution of the New World diploid cottons (Gossypium, subgenus Houzingenia) based on genome sequencing.</title>
        <authorList>
            <person name="Grover C.E."/>
            <person name="Arick M.A. 2nd"/>
            <person name="Thrash A."/>
            <person name="Conover J.L."/>
            <person name="Sanders W.S."/>
            <person name="Peterson D.G."/>
            <person name="Frelichowski J.E."/>
            <person name="Scheffler J.A."/>
            <person name="Scheffler B.E."/>
            <person name="Wendel J.F."/>
        </authorList>
    </citation>
    <scope>NUCLEOTIDE SEQUENCE [LARGE SCALE GENOMIC DNA]</scope>
    <source>
        <strain evidence="2">4</strain>
        <tissue evidence="2">Leaf</tissue>
    </source>
</reference>
<feature type="compositionally biased region" description="Polar residues" evidence="1">
    <location>
        <begin position="44"/>
        <end position="55"/>
    </location>
</feature>
<accession>A0A7J9AR46</accession>
<feature type="region of interest" description="Disordered" evidence="1">
    <location>
        <begin position="41"/>
        <end position="60"/>
    </location>
</feature>
<name>A0A7J9AR46_9ROSI</name>
<dbReference type="Proteomes" id="UP000593574">
    <property type="component" value="Unassembled WGS sequence"/>
</dbReference>
<evidence type="ECO:0000256" key="1">
    <source>
        <dbReference type="SAM" id="MobiDB-lite"/>
    </source>
</evidence>
<keyword evidence="3" id="KW-1185">Reference proteome</keyword>
<protein>
    <submittedName>
        <fullName evidence="2">Uncharacterized protein</fullName>
    </submittedName>
</protein>
<proteinExistence type="predicted"/>
<dbReference type="AlphaFoldDB" id="A0A7J9AR46"/>
<gene>
    <name evidence="2" type="ORF">Golax_002364</name>
</gene>